<organism evidence="1 2">
    <name type="scientific">Brachybacterium hainanense</name>
    <dbReference type="NCBI Taxonomy" id="1541174"/>
    <lineage>
        <taxon>Bacteria</taxon>
        <taxon>Bacillati</taxon>
        <taxon>Actinomycetota</taxon>
        <taxon>Actinomycetes</taxon>
        <taxon>Micrococcales</taxon>
        <taxon>Dermabacteraceae</taxon>
        <taxon>Brachybacterium</taxon>
    </lineage>
</organism>
<evidence type="ECO:0000313" key="2">
    <source>
        <dbReference type="Proteomes" id="UP001589793"/>
    </source>
</evidence>
<evidence type="ECO:0000313" key="1">
    <source>
        <dbReference type="EMBL" id="MFC0673055.1"/>
    </source>
</evidence>
<comment type="caution">
    <text evidence="1">The sequence shown here is derived from an EMBL/GenBank/DDBJ whole genome shotgun (WGS) entry which is preliminary data.</text>
</comment>
<keyword evidence="2" id="KW-1185">Reference proteome</keyword>
<dbReference type="EMBL" id="JBHLSV010000003">
    <property type="protein sequence ID" value="MFC0673055.1"/>
    <property type="molecule type" value="Genomic_DNA"/>
</dbReference>
<protein>
    <recommendedName>
        <fullName evidence="3">Peptidase</fullName>
    </recommendedName>
</protein>
<dbReference type="RefSeq" id="WP_376978319.1">
    <property type="nucleotide sequence ID" value="NZ_JBHLSV010000003.1"/>
</dbReference>
<dbReference type="Proteomes" id="UP001589793">
    <property type="component" value="Unassembled WGS sequence"/>
</dbReference>
<evidence type="ECO:0008006" key="3">
    <source>
        <dbReference type="Google" id="ProtNLM"/>
    </source>
</evidence>
<sequence>MMARPWWRANLLPALALVVLLPLTAGTITINEWRQSPEVMNRAEEVTVDPEAATEVLGGRIGPVRAAPIEDLTGMDVPPGTRLLAARVEIDGGSAGILCGEPSLVEQSSGRLWMPSREEIGLTPSPQEPTSCTGAPGPMDALILPYLVPTDVEGPFWIEIEATAAQGLAPPVTVRIPVEA</sequence>
<name>A0ABV6R7U8_9MICO</name>
<gene>
    <name evidence="1" type="ORF">ACFFF6_03690</name>
</gene>
<reference evidence="1 2" key="1">
    <citation type="submission" date="2024-09" db="EMBL/GenBank/DDBJ databases">
        <authorList>
            <person name="Sun Q."/>
            <person name="Mori K."/>
        </authorList>
    </citation>
    <scope>NUCLEOTIDE SEQUENCE [LARGE SCALE GENOMIC DNA]</scope>
    <source>
        <strain evidence="1 2">CICC 10874</strain>
    </source>
</reference>
<proteinExistence type="predicted"/>
<accession>A0ABV6R7U8</accession>